<evidence type="ECO:0000256" key="3">
    <source>
        <dbReference type="ARBA" id="ARBA00022490"/>
    </source>
</evidence>
<dbReference type="InterPro" id="IPR016039">
    <property type="entry name" value="Thiolase-like"/>
</dbReference>
<keyword evidence="8" id="KW-0275">Fatty acid biosynthesis</keyword>
<dbReference type="InterPro" id="IPR013751">
    <property type="entry name" value="ACP_syn_III_N"/>
</dbReference>
<sequence length="322" mass="33467">MIGSYRPHRIISNSELAARLGVDEQWILTRTGIGERRFAGPEETVISMSVHAADSALSAAGVSARDVDVVLLATSTHMNQTPAAAPIIASELGCAGPAAFDVSAGCSGLAHGVGQAAALINSGQAGNVLVIGAEKLSNVVDPDDRGVAPIFGDGAGAVLIAPTASGHIRRTVWGSDGSLARLIRQEPTWEALRAAPTTTPTPMLRMEGTEVFRWATGAVPQIVERIAIAGEIGLDEVEVFIPHQANLRIIDSVVRKLGWREESVVVADDVRHTGNTSAAALPLAIDDLISSGRAKPGQLALQVSFGAGLSYAGQVFELPRVA</sequence>
<dbReference type="EMBL" id="JADLQN010000001">
    <property type="protein sequence ID" value="MBF6355517.1"/>
    <property type="molecule type" value="Genomic_DNA"/>
</dbReference>
<dbReference type="CDD" id="cd00830">
    <property type="entry name" value="KAS_III"/>
    <property type="match status" value="1"/>
</dbReference>
<evidence type="ECO:0000256" key="5">
    <source>
        <dbReference type="ARBA" id="ARBA00022679"/>
    </source>
</evidence>
<evidence type="ECO:0000256" key="2">
    <source>
        <dbReference type="ARBA" id="ARBA00008642"/>
    </source>
</evidence>
<gene>
    <name evidence="12" type="ORF">IU449_13350</name>
</gene>
<dbReference type="PANTHER" id="PTHR34069">
    <property type="entry name" value="3-OXOACYL-[ACYL-CARRIER-PROTEIN] SYNTHASE 3"/>
    <property type="match status" value="1"/>
</dbReference>
<comment type="caution">
    <text evidence="12">The sequence shown here is derived from an EMBL/GenBank/DDBJ whole genome shotgun (WGS) entry which is preliminary data.</text>
</comment>
<evidence type="ECO:0000313" key="12">
    <source>
        <dbReference type="EMBL" id="MBF6355517.1"/>
    </source>
</evidence>
<comment type="similarity">
    <text evidence="2">Belongs to the thiolase-like superfamily. FabH family.</text>
</comment>
<dbReference type="Gene3D" id="3.40.47.10">
    <property type="match status" value="2"/>
</dbReference>
<name>A0ABS0DD39_9NOCA</name>
<keyword evidence="4" id="KW-0444">Lipid biosynthesis</keyword>
<dbReference type="PANTHER" id="PTHR34069:SF2">
    <property type="entry name" value="BETA-KETOACYL-[ACYL-CARRIER-PROTEIN] SYNTHASE III"/>
    <property type="match status" value="1"/>
</dbReference>
<organism evidence="12 13">
    <name type="scientific">Nocardia higoensis</name>
    <dbReference type="NCBI Taxonomy" id="228599"/>
    <lineage>
        <taxon>Bacteria</taxon>
        <taxon>Bacillati</taxon>
        <taxon>Actinomycetota</taxon>
        <taxon>Actinomycetes</taxon>
        <taxon>Mycobacteriales</taxon>
        <taxon>Nocardiaceae</taxon>
        <taxon>Nocardia</taxon>
    </lineage>
</organism>
<dbReference type="Proteomes" id="UP000707731">
    <property type="component" value="Unassembled WGS sequence"/>
</dbReference>
<dbReference type="GO" id="GO:0033818">
    <property type="term" value="F:beta-ketoacyl-acyl-carrier-protein synthase III activity"/>
    <property type="evidence" value="ECO:0007669"/>
    <property type="project" value="UniProtKB-EC"/>
</dbReference>
<dbReference type="InterPro" id="IPR004655">
    <property type="entry name" value="FabH"/>
</dbReference>
<keyword evidence="7" id="KW-0443">Lipid metabolism</keyword>
<keyword evidence="6" id="KW-0276">Fatty acid metabolism</keyword>
<evidence type="ECO:0000256" key="1">
    <source>
        <dbReference type="ARBA" id="ARBA00005189"/>
    </source>
</evidence>
<dbReference type="Pfam" id="PF08541">
    <property type="entry name" value="ACP_syn_III_C"/>
    <property type="match status" value="1"/>
</dbReference>
<protein>
    <submittedName>
        <fullName evidence="12">Beta-ketoacyl-ACP synthase 3</fullName>
        <ecNumber evidence="12">2.3.1.180</ecNumber>
    </submittedName>
</protein>
<evidence type="ECO:0000313" key="13">
    <source>
        <dbReference type="Proteomes" id="UP000707731"/>
    </source>
</evidence>
<dbReference type="NCBIfam" id="NF006829">
    <property type="entry name" value="PRK09352.1"/>
    <property type="match status" value="1"/>
</dbReference>
<proteinExistence type="inferred from homology"/>
<accession>A0ABS0DD39</accession>
<dbReference type="NCBIfam" id="TIGR00747">
    <property type="entry name" value="fabH"/>
    <property type="match status" value="1"/>
</dbReference>
<comment type="pathway">
    <text evidence="1">Lipid metabolism.</text>
</comment>
<dbReference type="Pfam" id="PF08545">
    <property type="entry name" value="ACP_syn_III"/>
    <property type="match status" value="1"/>
</dbReference>
<reference evidence="12 13" key="1">
    <citation type="submission" date="2020-10" db="EMBL/GenBank/DDBJ databases">
        <title>Identification of Nocardia species via Next-generation sequencing and recognition of intraspecies genetic diversity.</title>
        <authorList>
            <person name="Li P."/>
            <person name="Li P."/>
            <person name="Lu B."/>
        </authorList>
    </citation>
    <scope>NUCLEOTIDE SEQUENCE [LARGE SCALE GENOMIC DNA]</scope>
    <source>
        <strain evidence="12 13">BJ06-0143</strain>
    </source>
</reference>
<keyword evidence="5 12" id="KW-0808">Transferase</keyword>
<feature type="domain" description="Beta-ketoacyl-[acyl-carrier-protein] synthase III C-terminal" evidence="10">
    <location>
        <begin position="232"/>
        <end position="317"/>
    </location>
</feature>
<dbReference type="EC" id="2.3.1.180" evidence="12"/>
<dbReference type="SUPFAM" id="SSF53901">
    <property type="entry name" value="Thiolase-like"/>
    <property type="match status" value="1"/>
</dbReference>
<evidence type="ECO:0000259" key="11">
    <source>
        <dbReference type="Pfam" id="PF08545"/>
    </source>
</evidence>
<evidence type="ECO:0000259" key="10">
    <source>
        <dbReference type="Pfam" id="PF08541"/>
    </source>
</evidence>
<keyword evidence="9 12" id="KW-0012">Acyltransferase</keyword>
<evidence type="ECO:0000256" key="8">
    <source>
        <dbReference type="ARBA" id="ARBA00023160"/>
    </source>
</evidence>
<evidence type="ECO:0000256" key="9">
    <source>
        <dbReference type="ARBA" id="ARBA00023315"/>
    </source>
</evidence>
<evidence type="ECO:0000256" key="4">
    <source>
        <dbReference type="ARBA" id="ARBA00022516"/>
    </source>
</evidence>
<keyword evidence="13" id="KW-1185">Reference proteome</keyword>
<feature type="domain" description="Beta-ketoacyl-[acyl-carrier-protein] synthase III N-terminal" evidence="11">
    <location>
        <begin position="100"/>
        <end position="177"/>
    </location>
</feature>
<dbReference type="InterPro" id="IPR013747">
    <property type="entry name" value="ACP_syn_III_C"/>
</dbReference>
<keyword evidence="3" id="KW-0963">Cytoplasm</keyword>
<evidence type="ECO:0000256" key="6">
    <source>
        <dbReference type="ARBA" id="ARBA00022832"/>
    </source>
</evidence>
<evidence type="ECO:0000256" key="7">
    <source>
        <dbReference type="ARBA" id="ARBA00023098"/>
    </source>
</evidence>